<dbReference type="InterPro" id="IPR036047">
    <property type="entry name" value="F-box-like_dom_sf"/>
</dbReference>
<name>V4TCK8_CITCL</name>
<sequence length="387" mass="44796">MNLIIVYNQSFWNRLIITREENPVDLLSSLPNDILCCIISLLPFKSAVKTSFLATRWRHLWKITSERTGTLDDAVDAVFDFCEDFYYELNNLQGLQFNFGKGNVLLCSVSPGGNKLHLDFSTGKQECPLLFCWDLVINFRIPSSEPHHCIKLLKLSVFDCPGLTYVRITATCLKSLRYRGLFPEVLRHYGRSMEDAMLDLRKGPSNSIDDFYFGPKLFSLRSAKTLTLCRWTYEALIYPHRRVQFRKLEELWWIDYENDEKYNSDALISFLKLCPLLERLSVTISPKPGRLTIPCACSTQLADDTIPKQLKFVKLEGFRNEEDMISLAKQLKEVFCLEPKIVATSKEISVRSLVKALEFQEGESAYKFVKEVRHINQLCPNHPHMRL</sequence>
<dbReference type="InParanoid" id="V4TCK8"/>
<keyword evidence="4" id="KW-1185">Reference proteome</keyword>
<dbReference type="Pfam" id="PF00646">
    <property type="entry name" value="F-box"/>
    <property type="match status" value="1"/>
</dbReference>
<evidence type="ECO:0000313" key="3">
    <source>
        <dbReference type="EMBL" id="ESR49300.1"/>
    </source>
</evidence>
<evidence type="ECO:0000259" key="2">
    <source>
        <dbReference type="Pfam" id="PF23622"/>
    </source>
</evidence>
<organism evidence="3 4">
    <name type="scientific">Citrus clementina</name>
    <name type="common">Clementine</name>
    <name type="synonym">Citrus deliciosa x Citrus sinensis</name>
    <dbReference type="NCBI Taxonomy" id="85681"/>
    <lineage>
        <taxon>Eukaryota</taxon>
        <taxon>Viridiplantae</taxon>
        <taxon>Streptophyta</taxon>
        <taxon>Embryophyta</taxon>
        <taxon>Tracheophyta</taxon>
        <taxon>Spermatophyta</taxon>
        <taxon>Magnoliopsida</taxon>
        <taxon>eudicotyledons</taxon>
        <taxon>Gunneridae</taxon>
        <taxon>Pentapetalae</taxon>
        <taxon>rosids</taxon>
        <taxon>malvids</taxon>
        <taxon>Sapindales</taxon>
        <taxon>Rutaceae</taxon>
        <taxon>Aurantioideae</taxon>
        <taxon>Citrus</taxon>
    </lineage>
</organism>
<dbReference type="EMBL" id="KI536726">
    <property type="protein sequence ID" value="ESR49300.1"/>
    <property type="molecule type" value="Genomic_DNA"/>
</dbReference>
<gene>
    <name evidence="3" type="ORF">CICLE_v10033375mg</name>
</gene>
<feature type="domain" description="F-box" evidence="1">
    <location>
        <begin position="27"/>
        <end position="62"/>
    </location>
</feature>
<dbReference type="eggNOG" id="ENOG502QTMV">
    <property type="taxonomic scope" value="Eukaryota"/>
</dbReference>
<dbReference type="KEGG" id="cic:CICLE_v10033375mg"/>
<dbReference type="Gramene" id="ESR49300">
    <property type="protein sequence ID" value="ESR49300"/>
    <property type="gene ID" value="CICLE_v10033375mg"/>
</dbReference>
<dbReference type="PANTHER" id="PTHR34145">
    <property type="entry name" value="OS02G0105600 PROTEIN"/>
    <property type="match status" value="1"/>
</dbReference>
<accession>V4TCK8</accession>
<dbReference type="PANTHER" id="PTHR34145:SF53">
    <property type="entry name" value="LEUCINE-RICH REPEAT DOMAIN SUPERFAMILY"/>
    <property type="match status" value="1"/>
</dbReference>
<dbReference type="InterPro" id="IPR055357">
    <property type="entry name" value="LRR_At1g61320_AtMIF1"/>
</dbReference>
<dbReference type="CDD" id="cd22160">
    <property type="entry name" value="F-box_AtFBL13-like"/>
    <property type="match status" value="1"/>
</dbReference>
<dbReference type="AlphaFoldDB" id="V4TCK8"/>
<dbReference type="InterPro" id="IPR053772">
    <property type="entry name" value="At1g61320/At1g61330-like"/>
</dbReference>
<evidence type="ECO:0000259" key="1">
    <source>
        <dbReference type="Pfam" id="PF00646"/>
    </source>
</evidence>
<dbReference type="STRING" id="85681.V4TCK8"/>
<dbReference type="InterPro" id="IPR001810">
    <property type="entry name" value="F-box_dom"/>
</dbReference>
<proteinExistence type="predicted"/>
<protein>
    <submittedName>
        <fullName evidence="3">Uncharacterized protein</fullName>
    </submittedName>
</protein>
<dbReference type="Pfam" id="PF23622">
    <property type="entry name" value="LRR_At1g61320_AtMIF1"/>
    <property type="match status" value="1"/>
</dbReference>
<evidence type="ECO:0000313" key="4">
    <source>
        <dbReference type="Proteomes" id="UP000030687"/>
    </source>
</evidence>
<dbReference type="Proteomes" id="UP000030687">
    <property type="component" value="Unassembled WGS sequence"/>
</dbReference>
<feature type="domain" description="At1g61320/AtMIF1 LRR" evidence="2">
    <location>
        <begin position="136"/>
        <end position="331"/>
    </location>
</feature>
<dbReference type="InterPro" id="IPR053781">
    <property type="entry name" value="F-box_AtFBL13-like"/>
</dbReference>
<dbReference type="SUPFAM" id="SSF81383">
    <property type="entry name" value="F-box domain"/>
    <property type="match status" value="1"/>
</dbReference>
<reference evidence="3 4" key="1">
    <citation type="submission" date="2013-10" db="EMBL/GenBank/DDBJ databases">
        <authorList>
            <consortium name="International Citrus Genome Consortium"/>
            <person name="Jenkins J."/>
            <person name="Schmutz J."/>
            <person name="Prochnik S."/>
            <person name="Rokhsar D."/>
            <person name="Gmitter F."/>
            <person name="Ollitrault P."/>
            <person name="Machado M."/>
            <person name="Talon M."/>
            <person name="Wincker P."/>
            <person name="Jaillon O."/>
            <person name="Morgante M."/>
        </authorList>
    </citation>
    <scope>NUCLEOTIDE SEQUENCE</scope>
    <source>
        <strain evidence="4">cv. Clemenules</strain>
    </source>
</reference>
<dbReference type="OMA" id="PACTNIN"/>